<dbReference type="PANTHER" id="PTHR42711:SF5">
    <property type="entry name" value="ABC TRANSPORTER ATP-BINDING PROTEIN NATA"/>
    <property type="match status" value="1"/>
</dbReference>
<dbReference type="OrthoDB" id="9781337at2"/>
<dbReference type="SMART" id="SM00382">
    <property type="entry name" value="AAA"/>
    <property type="match status" value="1"/>
</dbReference>
<sequence length="328" mass="36224">MKSVIRLNQVNKSFGAHKVLDGVSFDIEAGEPVALVGANGAGKTTLFSIICGFLKADSGSVNVLGESVVSYRHLSKLSALIQDAEFDPDFSIARQLTLFAKLQGMSRKQAQMDVERVLELTGLKEYSRQKSHILSHGMKKRLSIAQSLLGSPQVILLDEPTAGLDPDYARQISNILVDIKELATLIISSHQLEQLQRICPRVMFLKEGKVKLSDNFANPDLSQVIDQNTGLVNDAQLHTLTLRCSDQLPGLINKIKALPVVESIIATQRHEFKIQYPAGQEPYQLELALLALFAQNHWHYEQLINGDTLENQWFSQNGTEGVKGVKGV</sequence>
<dbReference type="PANTHER" id="PTHR42711">
    <property type="entry name" value="ABC TRANSPORTER ATP-BINDING PROTEIN"/>
    <property type="match status" value="1"/>
</dbReference>
<dbReference type="InterPro" id="IPR003439">
    <property type="entry name" value="ABC_transporter-like_ATP-bd"/>
</dbReference>
<dbReference type="InterPro" id="IPR050763">
    <property type="entry name" value="ABC_transporter_ATP-binding"/>
</dbReference>
<reference evidence="7 8" key="1">
    <citation type="submission" date="2019-05" db="EMBL/GenBank/DDBJ databases">
        <title>Genome sequences of Thalassotalea litorea 1K03283.</title>
        <authorList>
            <person name="Zhang D."/>
        </authorList>
    </citation>
    <scope>NUCLEOTIDE SEQUENCE [LARGE SCALE GENOMIC DNA]</scope>
    <source>
        <strain evidence="7 8">MCCC 1K03283</strain>
    </source>
</reference>
<keyword evidence="3" id="KW-0536">Nodulation</keyword>
<dbReference type="InterPro" id="IPR027417">
    <property type="entry name" value="P-loop_NTPase"/>
</dbReference>
<protein>
    <submittedName>
        <fullName evidence="7">ABC transporter ATP-binding protein</fullName>
    </submittedName>
</protein>
<dbReference type="EMBL" id="VCBC01000017">
    <property type="protein sequence ID" value="TLU61349.1"/>
    <property type="molecule type" value="Genomic_DNA"/>
</dbReference>
<dbReference type="Proteomes" id="UP000307790">
    <property type="component" value="Unassembled WGS sequence"/>
</dbReference>
<feature type="domain" description="ABC transporter" evidence="6">
    <location>
        <begin position="5"/>
        <end position="232"/>
    </location>
</feature>
<name>A0A5R9IMY4_9GAMM</name>
<dbReference type="SUPFAM" id="SSF52540">
    <property type="entry name" value="P-loop containing nucleoside triphosphate hydrolases"/>
    <property type="match status" value="1"/>
</dbReference>
<dbReference type="PROSITE" id="PS50893">
    <property type="entry name" value="ABC_TRANSPORTER_2"/>
    <property type="match status" value="1"/>
</dbReference>
<dbReference type="InterPro" id="IPR003593">
    <property type="entry name" value="AAA+_ATPase"/>
</dbReference>
<comment type="similarity">
    <text evidence="1">Belongs to the ABC transporter superfamily.</text>
</comment>
<dbReference type="CDD" id="cd03230">
    <property type="entry name" value="ABC_DR_subfamily_A"/>
    <property type="match status" value="1"/>
</dbReference>
<accession>A0A5R9IMY4</accession>
<comment type="caution">
    <text evidence="7">The sequence shown here is derived from an EMBL/GenBank/DDBJ whole genome shotgun (WGS) entry which is preliminary data.</text>
</comment>
<keyword evidence="2" id="KW-0813">Transport</keyword>
<evidence type="ECO:0000256" key="1">
    <source>
        <dbReference type="ARBA" id="ARBA00005417"/>
    </source>
</evidence>
<dbReference type="AlphaFoldDB" id="A0A5R9IMY4"/>
<dbReference type="Pfam" id="PF00005">
    <property type="entry name" value="ABC_tran"/>
    <property type="match status" value="1"/>
</dbReference>
<dbReference type="PROSITE" id="PS00211">
    <property type="entry name" value="ABC_TRANSPORTER_1"/>
    <property type="match status" value="1"/>
</dbReference>
<evidence type="ECO:0000256" key="5">
    <source>
        <dbReference type="ARBA" id="ARBA00022840"/>
    </source>
</evidence>
<evidence type="ECO:0000313" key="8">
    <source>
        <dbReference type="Proteomes" id="UP000307790"/>
    </source>
</evidence>
<evidence type="ECO:0000256" key="3">
    <source>
        <dbReference type="ARBA" id="ARBA00022458"/>
    </source>
</evidence>
<evidence type="ECO:0000256" key="2">
    <source>
        <dbReference type="ARBA" id="ARBA00022448"/>
    </source>
</evidence>
<evidence type="ECO:0000259" key="6">
    <source>
        <dbReference type="PROSITE" id="PS50893"/>
    </source>
</evidence>
<keyword evidence="8" id="KW-1185">Reference proteome</keyword>
<keyword evidence="5 7" id="KW-0067">ATP-binding</keyword>
<dbReference type="Gene3D" id="3.40.50.300">
    <property type="entry name" value="P-loop containing nucleotide triphosphate hydrolases"/>
    <property type="match status" value="1"/>
</dbReference>
<gene>
    <name evidence="7" type="ORF">FE810_15165</name>
</gene>
<dbReference type="GO" id="GO:0005524">
    <property type="term" value="F:ATP binding"/>
    <property type="evidence" value="ECO:0007669"/>
    <property type="project" value="UniProtKB-KW"/>
</dbReference>
<keyword evidence="4" id="KW-0547">Nucleotide-binding</keyword>
<dbReference type="RefSeq" id="WP_138321191.1">
    <property type="nucleotide sequence ID" value="NZ_VCBC01000017.1"/>
</dbReference>
<dbReference type="InterPro" id="IPR017871">
    <property type="entry name" value="ABC_transporter-like_CS"/>
</dbReference>
<proteinExistence type="inferred from homology"/>
<evidence type="ECO:0000256" key="4">
    <source>
        <dbReference type="ARBA" id="ARBA00022741"/>
    </source>
</evidence>
<organism evidence="7 8">
    <name type="scientific">Thalassotalea litorea</name>
    <dbReference type="NCBI Taxonomy" id="2020715"/>
    <lineage>
        <taxon>Bacteria</taxon>
        <taxon>Pseudomonadati</taxon>
        <taxon>Pseudomonadota</taxon>
        <taxon>Gammaproteobacteria</taxon>
        <taxon>Alteromonadales</taxon>
        <taxon>Colwelliaceae</taxon>
        <taxon>Thalassotalea</taxon>
    </lineage>
</organism>
<dbReference type="GO" id="GO:0016887">
    <property type="term" value="F:ATP hydrolysis activity"/>
    <property type="evidence" value="ECO:0007669"/>
    <property type="project" value="InterPro"/>
</dbReference>
<evidence type="ECO:0000313" key="7">
    <source>
        <dbReference type="EMBL" id="TLU61349.1"/>
    </source>
</evidence>